<dbReference type="Proteomes" id="UP000233837">
    <property type="component" value="Unassembled WGS sequence"/>
</dbReference>
<reference evidence="1 2" key="1">
    <citation type="journal article" date="2016" name="Sci. Rep.">
        <title>The Dendrobium catenatum Lindl. genome sequence provides insights into polysaccharide synthase, floral development and adaptive evolution.</title>
        <authorList>
            <person name="Zhang G.Q."/>
            <person name="Xu Q."/>
            <person name="Bian C."/>
            <person name="Tsai W.C."/>
            <person name="Yeh C.M."/>
            <person name="Liu K.W."/>
            <person name="Yoshida K."/>
            <person name="Zhang L.S."/>
            <person name="Chang S.B."/>
            <person name="Chen F."/>
            <person name="Shi Y."/>
            <person name="Su Y.Y."/>
            <person name="Zhang Y.Q."/>
            <person name="Chen L.J."/>
            <person name="Yin Y."/>
            <person name="Lin M."/>
            <person name="Huang H."/>
            <person name="Deng H."/>
            <person name="Wang Z.W."/>
            <person name="Zhu S.L."/>
            <person name="Zhao X."/>
            <person name="Deng C."/>
            <person name="Niu S.C."/>
            <person name="Huang J."/>
            <person name="Wang M."/>
            <person name="Liu G.H."/>
            <person name="Yang H.J."/>
            <person name="Xiao X.J."/>
            <person name="Hsiao Y.Y."/>
            <person name="Wu W.L."/>
            <person name="Chen Y.Y."/>
            <person name="Mitsuda N."/>
            <person name="Ohme-Takagi M."/>
            <person name="Luo Y.B."/>
            <person name="Van de Peer Y."/>
            <person name="Liu Z.J."/>
        </authorList>
    </citation>
    <scope>NUCLEOTIDE SEQUENCE [LARGE SCALE GENOMIC DNA]</scope>
    <source>
        <tissue evidence="1">The whole plant</tissue>
    </source>
</reference>
<gene>
    <name evidence="1" type="primary">LEA5-D</name>
    <name evidence="1" type="ORF">MA16_Dca020653</name>
</gene>
<name>A0A2I0WKU1_9ASPA</name>
<dbReference type="GO" id="GO:0006950">
    <property type="term" value="P:response to stress"/>
    <property type="evidence" value="ECO:0007669"/>
    <property type="project" value="TreeGrafter"/>
</dbReference>
<organism evidence="1 2">
    <name type="scientific">Dendrobium catenatum</name>
    <dbReference type="NCBI Taxonomy" id="906689"/>
    <lineage>
        <taxon>Eukaryota</taxon>
        <taxon>Viridiplantae</taxon>
        <taxon>Streptophyta</taxon>
        <taxon>Embryophyta</taxon>
        <taxon>Tracheophyta</taxon>
        <taxon>Spermatophyta</taxon>
        <taxon>Magnoliopsida</taxon>
        <taxon>Liliopsida</taxon>
        <taxon>Asparagales</taxon>
        <taxon>Orchidaceae</taxon>
        <taxon>Epidendroideae</taxon>
        <taxon>Malaxideae</taxon>
        <taxon>Dendrobiinae</taxon>
        <taxon>Dendrobium</taxon>
    </lineage>
</organism>
<sequence>MPSVHMSEVRLLYKSVGCQLYLMVVLIITDRRRLSSAAALVTKGQGRATESAPKKNSDTKVVVASDVQNPSTTAWMPDPVTGYYGPANRQKEIDAAEMRGRLFSRK</sequence>
<dbReference type="PANTHER" id="PTHR33509">
    <property type="entry name" value="LATE EMBRYOGENIS ABUNDANT PROTEIN 2-RELATED"/>
    <property type="match status" value="1"/>
</dbReference>
<evidence type="ECO:0000313" key="1">
    <source>
        <dbReference type="EMBL" id="PKU76280.1"/>
    </source>
</evidence>
<protein>
    <submittedName>
        <fullName evidence="1">Late embryogenesis abundant protein Lea5-D</fullName>
    </submittedName>
</protein>
<dbReference type="EMBL" id="KZ502546">
    <property type="protein sequence ID" value="PKU76280.1"/>
    <property type="molecule type" value="Genomic_DNA"/>
</dbReference>
<dbReference type="PANTHER" id="PTHR33509:SF5">
    <property type="entry name" value="PROTEIN SENESCENCE-ASSOCIATED GENE 21, MITOCHONDRIAL"/>
    <property type="match status" value="1"/>
</dbReference>
<proteinExistence type="predicted"/>
<dbReference type="GO" id="GO:0005739">
    <property type="term" value="C:mitochondrion"/>
    <property type="evidence" value="ECO:0007669"/>
    <property type="project" value="TreeGrafter"/>
</dbReference>
<dbReference type="AlphaFoldDB" id="A0A2I0WKU1"/>
<keyword evidence="2" id="KW-1185">Reference proteome</keyword>
<dbReference type="InterPro" id="IPR004926">
    <property type="entry name" value="LEA_3a"/>
</dbReference>
<evidence type="ECO:0000313" key="2">
    <source>
        <dbReference type="Proteomes" id="UP000233837"/>
    </source>
</evidence>
<reference evidence="1 2" key="2">
    <citation type="journal article" date="2017" name="Nature">
        <title>The Apostasia genome and the evolution of orchids.</title>
        <authorList>
            <person name="Zhang G.Q."/>
            <person name="Liu K.W."/>
            <person name="Li Z."/>
            <person name="Lohaus R."/>
            <person name="Hsiao Y.Y."/>
            <person name="Niu S.C."/>
            <person name="Wang J.Y."/>
            <person name="Lin Y.C."/>
            <person name="Xu Q."/>
            <person name="Chen L.J."/>
            <person name="Yoshida K."/>
            <person name="Fujiwara S."/>
            <person name="Wang Z.W."/>
            <person name="Zhang Y.Q."/>
            <person name="Mitsuda N."/>
            <person name="Wang M."/>
            <person name="Liu G.H."/>
            <person name="Pecoraro L."/>
            <person name="Huang H.X."/>
            <person name="Xiao X.J."/>
            <person name="Lin M."/>
            <person name="Wu X.Y."/>
            <person name="Wu W.L."/>
            <person name="Chen Y.Y."/>
            <person name="Chang S.B."/>
            <person name="Sakamoto S."/>
            <person name="Ohme-Takagi M."/>
            <person name="Yagi M."/>
            <person name="Zeng S.J."/>
            <person name="Shen C.Y."/>
            <person name="Yeh C.M."/>
            <person name="Luo Y.B."/>
            <person name="Tsai W.C."/>
            <person name="Van de Peer Y."/>
            <person name="Liu Z.J."/>
        </authorList>
    </citation>
    <scope>NUCLEOTIDE SEQUENCE [LARGE SCALE GENOMIC DNA]</scope>
    <source>
        <tissue evidence="1">The whole plant</tissue>
    </source>
</reference>
<dbReference type="Pfam" id="PF03242">
    <property type="entry name" value="LEA_3a"/>
    <property type="match status" value="1"/>
</dbReference>
<accession>A0A2I0WKU1</accession>